<keyword evidence="6" id="KW-0961">Cell wall biogenesis/degradation</keyword>
<evidence type="ECO:0000256" key="1">
    <source>
        <dbReference type="ARBA" id="ARBA00004752"/>
    </source>
</evidence>
<keyword evidence="3" id="KW-0808">Transferase</keyword>
<dbReference type="PANTHER" id="PTHR41533">
    <property type="entry name" value="L,D-TRANSPEPTIDASE HI_1667-RELATED"/>
    <property type="match status" value="1"/>
</dbReference>
<feature type="domain" description="L,D-TPase catalytic" evidence="7">
    <location>
        <begin position="250"/>
        <end position="413"/>
    </location>
</feature>
<evidence type="ECO:0000259" key="8">
    <source>
        <dbReference type="Pfam" id="PF20142"/>
    </source>
</evidence>
<evidence type="ECO:0000256" key="6">
    <source>
        <dbReference type="ARBA" id="ARBA00023316"/>
    </source>
</evidence>
<dbReference type="Pfam" id="PF03734">
    <property type="entry name" value="YkuD"/>
    <property type="match status" value="1"/>
</dbReference>
<evidence type="ECO:0000256" key="3">
    <source>
        <dbReference type="ARBA" id="ARBA00022679"/>
    </source>
</evidence>
<dbReference type="InterPro" id="IPR038063">
    <property type="entry name" value="Transpep_catalytic_dom"/>
</dbReference>
<keyword evidence="4" id="KW-0133">Cell shape</keyword>
<evidence type="ECO:0000313" key="10">
    <source>
        <dbReference type="Proteomes" id="UP001204376"/>
    </source>
</evidence>
<evidence type="ECO:0000256" key="4">
    <source>
        <dbReference type="ARBA" id="ARBA00022960"/>
    </source>
</evidence>
<protein>
    <submittedName>
        <fullName evidence="9">L,D-transpeptidase family protein</fullName>
    </submittedName>
</protein>
<evidence type="ECO:0000259" key="7">
    <source>
        <dbReference type="Pfam" id="PF03734"/>
    </source>
</evidence>
<dbReference type="EMBL" id="JANHOH010000002">
    <property type="protein sequence ID" value="MCQ6959181.1"/>
    <property type="molecule type" value="Genomic_DNA"/>
</dbReference>
<comment type="pathway">
    <text evidence="1">Cell wall biogenesis; peptidoglycan biosynthesis.</text>
</comment>
<feature type="domain" description="L,D-transpeptidase scaffold" evidence="8">
    <location>
        <begin position="67"/>
        <end position="212"/>
    </location>
</feature>
<proteinExistence type="inferred from homology"/>
<dbReference type="SUPFAM" id="SSF141523">
    <property type="entry name" value="L,D-transpeptidase catalytic domain-like"/>
    <property type="match status" value="1"/>
</dbReference>
<dbReference type="PANTHER" id="PTHR41533:SF2">
    <property type="entry name" value="BLR7131 PROTEIN"/>
    <property type="match status" value="1"/>
</dbReference>
<keyword evidence="10" id="KW-1185">Reference proteome</keyword>
<name>A0ABT1T4I2_9SPHI</name>
<evidence type="ECO:0000256" key="5">
    <source>
        <dbReference type="ARBA" id="ARBA00022984"/>
    </source>
</evidence>
<accession>A0ABT1T4I2</accession>
<dbReference type="CDD" id="cd16913">
    <property type="entry name" value="YkuD_like"/>
    <property type="match status" value="1"/>
</dbReference>
<reference evidence="9 10" key="1">
    <citation type="submission" date="2022-07" db="EMBL/GenBank/DDBJ databases">
        <title>Mucilaginibacter sp. JC4.</title>
        <authorList>
            <person name="Le V."/>
            <person name="Ko S.-R."/>
            <person name="Ahn C.-Y."/>
            <person name="Oh H.-M."/>
        </authorList>
    </citation>
    <scope>NUCLEOTIDE SEQUENCE [LARGE SCALE GENOMIC DNA]</scope>
    <source>
        <strain evidence="9 10">JC4</strain>
    </source>
</reference>
<dbReference type="Gene3D" id="2.40.440.10">
    <property type="entry name" value="L,D-transpeptidase catalytic domain-like"/>
    <property type="match status" value="1"/>
</dbReference>
<evidence type="ECO:0000256" key="2">
    <source>
        <dbReference type="ARBA" id="ARBA00005992"/>
    </source>
</evidence>
<dbReference type="Proteomes" id="UP001204376">
    <property type="component" value="Unassembled WGS sequence"/>
</dbReference>
<dbReference type="Pfam" id="PF20142">
    <property type="entry name" value="Scaffold"/>
    <property type="match status" value="1"/>
</dbReference>
<evidence type="ECO:0000313" key="9">
    <source>
        <dbReference type="EMBL" id="MCQ6959181.1"/>
    </source>
</evidence>
<organism evidence="9 10">
    <name type="scientific">Mucilaginibacter aquariorum</name>
    <dbReference type="NCBI Taxonomy" id="2967225"/>
    <lineage>
        <taxon>Bacteria</taxon>
        <taxon>Pseudomonadati</taxon>
        <taxon>Bacteroidota</taxon>
        <taxon>Sphingobacteriia</taxon>
        <taxon>Sphingobacteriales</taxon>
        <taxon>Sphingobacteriaceae</taxon>
        <taxon>Mucilaginibacter</taxon>
    </lineage>
</organism>
<dbReference type="InterPro" id="IPR045380">
    <property type="entry name" value="LD_TPept_scaffold_dom"/>
</dbReference>
<comment type="caution">
    <text evidence="9">The sequence shown here is derived from an EMBL/GenBank/DDBJ whole genome shotgun (WGS) entry which is preliminary data.</text>
</comment>
<dbReference type="InterPro" id="IPR005490">
    <property type="entry name" value="LD_TPept_cat_dom"/>
</dbReference>
<sequence length="486" mass="55866">MKKYPDLKDCALKRIPAGVRSFICLLIILSIITASPANSKASNGRELSEEIEKQLNSGHLWLTFPASTKKFYQQRKFDANWITTDTEAKQTWQAMLMLDCVLQFGLSYEDYHYNDHLPSMLHDILEAPDKVSLSRQARFEIMLTDDMITFINQLHYGVLNPQFSSANIDTASAAVVRAEAVLKNAMKEDKFMRAIADVQPRSKEYESLQEYLSSAVQYLDNCYELPRGELRHVAMNMERLRWAGITDKNFLMVNIPSYVLKYYHQDSIYRFKVIVGTPKDPTPSLQSELKYFITAPDRKLPARIFIEDVVPNAIRDHAYLENNHYTIYDRQGRYVNPDHDKLMEIKQKPSVYFARQSSGCDNAFGAVVFRFPNVYAISIHDTPEKQLFEKEERAFSQSSIRVEQPAQLAALLLEHDHAKGSVAAMQKAIAAYKNKRFNLNRAVPVKVVYLTCESEGGKLTTYKDIYNLDKSLELAMFDLERPLSKM</sequence>
<dbReference type="RefSeq" id="WP_256539368.1">
    <property type="nucleotide sequence ID" value="NZ_JANHOH010000002.1"/>
</dbReference>
<gene>
    <name evidence="9" type="ORF">NPE20_14485</name>
</gene>
<comment type="similarity">
    <text evidence="2">Belongs to the YkuD family.</text>
</comment>
<keyword evidence="5" id="KW-0573">Peptidoglycan synthesis</keyword>
<dbReference type="InterPro" id="IPR052905">
    <property type="entry name" value="LD-transpeptidase_YkuD-like"/>
</dbReference>